<gene>
    <name evidence="2" type="ORF">EJB05_14739</name>
</gene>
<sequence length="85" mass="9067">MLPGRIPASSPCFPPSAPSSHLHHALARRRLPSTKSDPILSSHPHKRGGEADADLTAREDGDKDEGDLLESFQQTQGTIKDGQSG</sequence>
<name>A0A5J9VZZ4_9POAL</name>
<evidence type="ECO:0000313" key="2">
    <source>
        <dbReference type="EMBL" id="TVU41237.1"/>
    </source>
</evidence>
<keyword evidence="3" id="KW-1185">Reference proteome</keyword>
<accession>A0A5J9VZZ4</accession>
<evidence type="ECO:0000313" key="3">
    <source>
        <dbReference type="Proteomes" id="UP000324897"/>
    </source>
</evidence>
<dbReference type="AlphaFoldDB" id="A0A5J9VZZ4"/>
<reference evidence="2 3" key="1">
    <citation type="journal article" date="2019" name="Sci. Rep.">
        <title>A high-quality genome of Eragrostis curvula grass provides insights into Poaceae evolution and supports new strategies to enhance forage quality.</title>
        <authorList>
            <person name="Carballo J."/>
            <person name="Santos B.A.C.M."/>
            <person name="Zappacosta D."/>
            <person name="Garbus I."/>
            <person name="Selva J.P."/>
            <person name="Gallo C.A."/>
            <person name="Diaz A."/>
            <person name="Albertini E."/>
            <person name="Caccamo M."/>
            <person name="Echenique V."/>
        </authorList>
    </citation>
    <scope>NUCLEOTIDE SEQUENCE [LARGE SCALE GENOMIC DNA]</scope>
    <source>
        <strain evidence="3">cv. Victoria</strain>
        <tissue evidence="2">Leaf</tissue>
    </source>
</reference>
<dbReference type="EMBL" id="RWGY01000007">
    <property type="protein sequence ID" value="TVU41237.1"/>
    <property type="molecule type" value="Genomic_DNA"/>
</dbReference>
<comment type="caution">
    <text evidence="2">The sequence shown here is derived from an EMBL/GenBank/DDBJ whole genome shotgun (WGS) entry which is preliminary data.</text>
</comment>
<feature type="non-terminal residue" evidence="2">
    <location>
        <position position="1"/>
    </location>
</feature>
<dbReference type="Gramene" id="TVU41237">
    <property type="protein sequence ID" value="TVU41237"/>
    <property type="gene ID" value="EJB05_14739"/>
</dbReference>
<organism evidence="2 3">
    <name type="scientific">Eragrostis curvula</name>
    <name type="common">weeping love grass</name>
    <dbReference type="NCBI Taxonomy" id="38414"/>
    <lineage>
        <taxon>Eukaryota</taxon>
        <taxon>Viridiplantae</taxon>
        <taxon>Streptophyta</taxon>
        <taxon>Embryophyta</taxon>
        <taxon>Tracheophyta</taxon>
        <taxon>Spermatophyta</taxon>
        <taxon>Magnoliopsida</taxon>
        <taxon>Liliopsida</taxon>
        <taxon>Poales</taxon>
        <taxon>Poaceae</taxon>
        <taxon>PACMAD clade</taxon>
        <taxon>Chloridoideae</taxon>
        <taxon>Eragrostideae</taxon>
        <taxon>Eragrostidinae</taxon>
        <taxon>Eragrostis</taxon>
    </lineage>
</organism>
<feature type="compositionally biased region" description="Basic residues" evidence="1">
    <location>
        <begin position="21"/>
        <end position="32"/>
    </location>
</feature>
<feature type="region of interest" description="Disordered" evidence="1">
    <location>
        <begin position="1"/>
        <end position="65"/>
    </location>
</feature>
<protein>
    <submittedName>
        <fullName evidence="2">Uncharacterized protein</fullName>
    </submittedName>
</protein>
<dbReference type="Proteomes" id="UP000324897">
    <property type="component" value="Chromosome 4"/>
</dbReference>
<evidence type="ECO:0000256" key="1">
    <source>
        <dbReference type="SAM" id="MobiDB-lite"/>
    </source>
</evidence>
<proteinExistence type="predicted"/>
<feature type="compositionally biased region" description="Basic and acidic residues" evidence="1">
    <location>
        <begin position="47"/>
        <end position="61"/>
    </location>
</feature>